<dbReference type="EMBL" id="MFCV01000049">
    <property type="protein sequence ID" value="OGE29964.1"/>
    <property type="molecule type" value="Genomic_DNA"/>
</dbReference>
<accession>A0A1F5JMS2</accession>
<keyword evidence="1" id="KW-1133">Transmembrane helix</keyword>
<evidence type="ECO:0000256" key="1">
    <source>
        <dbReference type="SAM" id="Phobius"/>
    </source>
</evidence>
<comment type="caution">
    <text evidence="2">The sequence shown here is derived from an EMBL/GenBank/DDBJ whole genome shotgun (WGS) entry which is preliminary data.</text>
</comment>
<sequence>MWNPKSSKEYLIYTTVVYVVVVSVIFTMMAIYQFTSLTPDGTRFGYKTCVDEGVEMGREVCEAWEANPSYYRPAGEELFGILKRTVIMIGGLWFPYMTYKWYKQRKGDEAF</sequence>
<keyword evidence="1" id="KW-0812">Transmembrane</keyword>
<organism evidence="2 3">
    <name type="scientific">Candidatus Daviesbacteria bacterium RIFCSPHIGHO2_02_FULL_36_13</name>
    <dbReference type="NCBI Taxonomy" id="1797768"/>
    <lineage>
        <taxon>Bacteria</taxon>
        <taxon>Candidatus Daviesiibacteriota</taxon>
    </lineage>
</organism>
<evidence type="ECO:0000313" key="3">
    <source>
        <dbReference type="Proteomes" id="UP000176902"/>
    </source>
</evidence>
<dbReference type="Proteomes" id="UP000176902">
    <property type="component" value="Unassembled WGS sequence"/>
</dbReference>
<name>A0A1F5JMS2_9BACT</name>
<reference evidence="2 3" key="1">
    <citation type="journal article" date="2016" name="Nat. Commun.">
        <title>Thousands of microbial genomes shed light on interconnected biogeochemical processes in an aquifer system.</title>
        <authorList>
            <person name="Anantharaman K."/>
            <person name="Brown C.T."/>
            <person name="Hug L.A."/>
            <person name="Sharon I."/>
            <person name="Castelle C.J."/>
            <person name="Probst A.J."/>
            <person name="Thomas B.C."/>
            <person name="Singh A."/>
            <person name="Wilkins M.J."/>
            <person name="Karaoz U."/>
            <person name="Brodie E.L."/>
            <person name="Williams K.H."/>
            <person name="Hubbard S.S."/>
            <person name="Banfield J.F."/>
        </authorList>
    </citation>
    <scope>NUCLEOTIDE SEQUENCE [LARGE SCALE GENOMIC DNA]</scope>
</reference>
<keyword evidence="1" id="KW-0472">Membrane</keyword>
<evidence type="ECO:0000313" key="2">
    <source>
        <dbReference type="EMBL" id="OGE29964.1"/>
    </source>
</evidence>
<feature type="transmembrane region" description="Helical" evidence="1">
    <location>
        <begin position="78"/>
        <end position="96"/>
    </location>
</feature>
<proteinExistence type="predicted"/>
<gene>
    <name evidence="2" type="ORF">A3C59_02495</name>
</gene>
<feature type="transmembrane region" description="Helical" evidence="1">
    <location>
        <begin position="12"/>
        <end position="34"/>
    </location>
</feature>
<dbReference type="AlphaFoldDB" id="A0A1F5JMS2"/>
<dbReference type="STRING" id="1797768.A3C59_02495"/>
<protein>
    <submittedName>
        <fullName evidence="2">Uncharacterized protein</fullName>
    </submittedName>
</protein>